<keyword evidence="2" id="KW-1185">Reference proteome</keyword>
<reference evidence="1" key="1">
    <citation type="submission" date="2024-09" db="EMBL/GenBank/DDBJ databases">
        <title>Black Yeasts Isolated from many extreme environments.</title>
        <authorList>
            <person name="Coleine C."/>
            <person name="Stajich J.E."/>
            <person name="Selbmann L."/>
        </authorList>
    </citation>
    <scope>NUCLEOTIDE SEQUENCE</scope>
    <source>
        <strain evidence="1">CCFEE 5737</strain>
    </source>
</reference>
<comment type="caution">
    <text evidence="1">The sequence shown here is derived from an EMBL/GenBank/DDBJ whole genome shotgun (WGS) entry which is preliminary data.</text>
</comment>
<name>A0ACC3DTW7_9PEZI</name>
<dbReference type="Proteomes" id="UP001186974">
    <property type="component" value="Unassembled WGS sequence"/>
</dbReference>
<protein>
    <submittedName>
        <fullName evidence="1">Uncharacterized protein</fullName>
    </submittedName>
</protein>
<sequence>MEGQEITATRLRLRPLTLNAAADVYTMRAYENVYKWLSSPRWTFPTEATDWITSIFSRLNNLAFAVIALDSAVSEIGTPSDEMLRNVGVLALNRFDELFIMFHHSFYGRGYATEAVNEKHPERKRVHGGFFDGNEASRKALGKVGFVFDEKWTMAVRGMVEGLKGWEGKVPVFWSLDTPEGVGRKVELQQHSLESRSVEALMGCFPVLHM</sequence>
<gene>
    <name evidence="1" type="ORF">LTS18_002793</name>
</gene>
<organism evidence="1 2">
    <name type="scientific">Coniosporium uncinatum</name>
    <dbReference type="NCBI Taxonomy" id="93489"/>
    <lineage>
        <taxon>Eukaryota</taxon>
        <taxon>Fungi</taxon>
        <taxon>Dikarya</taxon>
        <taxon>Ascomycota</taxon>
        <taxon>Pezizomycotina</taxon>
        <taxon>Dothideomycetes</taxon>
        <taxon>Dothideomycetes incertae sedis</taxon>
        <taxon>Coniosporium</taxon>
    </lineage>
</organism>
<dbReference type="EMBL" id="JAWDJW010000670">
    <property type="protein sequence ID" value="KAK3080231.1"/>
    <property type="molecule type" value="Genomic_DNA"/>
</dbReference>
<evidence type="ECO:0000313" key="1">
    <source>
        <dbReference type="EMBL" id="KAK3080231.1"/>
    </source>
</evidence>
<accession>A0ACC3DTW7</accession>
<evidence type="ECO:0000313" key="2">
    <source>
        <dbReference type="Proteomes" id="UP001186974"/>
    </source>
</evidence>
<proteinExistence type="predicted"/>